<keyword evidence="1" id="KW-1133">Transmembrane helix</keyword>
<feature type="transmembrane region" description="Helical" evidence="1">
    <location>
        <begin position="39"/>
        <end position="60"/>
    </location>
</feature>
<dbReference type="EMBL" id="AFVZ01000001">
    <property type="protein sequence ID" value="EHN58853.1"/>
    <property type="molecule type" value="Genomic_DNA"/>
</dbReference>
<keyword evidence="3" id="KW-1185">Reference proteome</keyword>
<sequence length="72" mass="8189">MKVWKISSGIWSLIFVIGALFLWLRKTDGAAAANNAANQAASLSIWFILFVVILLAHMIWHHSLRAHRPRNH</sequence>
<evidence type="ECO:0000313" key="2">
    <source>
        <dbReference type="EMBL" id="EHN58853.1"/>
    </source>
</evidence>
<proteinExistence type="predicted"/>
<reference evidence="2 3" key="1">
    <citation type="journal article" date="2012" name="PLoS ONE">
        <title>Functional divergence in the genus oenococcus as predicted by genome sequencing of the newly-described species, Oenococcus kitaharae.</title>
        <authorList>
            <person name="Borneman A.R."/>
            <person name="McCarthy J.M."/>
            <person name="Chambers P.J."/>
            <person name="Bartowsky E.J."/>
        </authorList>
    </citation>
    <scope>NUCLEOTIDE SEQUENCE [LARGE SCALE GENOMIC DNA]</scope>
    <source>
        <strain evidence="3">DSM17330</strain>
    </source>
</reference>
<dbReference type="PATRIC" id="fig|1045004.4.peg.746"/>
<protein>
    <recommendedName>
        <fullName evidence="4">DUF3923 family protein</fullName>
    </recommendedName>
</protein>
<keyword evidence="1" id="KW-0472">Membrane</keyword>
<organism evidence="2 3">
    <name type="scientific">Oenococcus kitaharae DSM 17330</name>
    <dbReference type="NCBI Taxonomy" id="1045004"/>
    <lineage>
        <taxon>Bacteria</taxon>
        <taxon>Bacillati</taxon>
        <taxon>Bacillota</taxon>
        <taxon>Bacilli</taxon>
        <taxon>Lactobacillales</taxon>
        <taxon>Lactobacillaceae</taxon>
        <taxon>Oenococcus</taxon>
    </lineage>
</organism>
<dbReference type="OrthoDB" id="2413843at2"/>
<dbReference type="Proteomes" id="UP000004959">
    <property type="component" value="Chromosome"/>
</dbReference>
<dbReference type="InterPro" id="IPR025037">
    <property type="entry name" value="DUF3923"/>
</dbReference>
<name>G9WHW8_9LACO</name>
<accession>G9WHW8</accession>
<gene>
    <name evidence="2" type="ORF">OKIT_0744</name>
</gene>
<comment type="caution">
    <text evidence="2">The sequence shown here is derived from an EMBL/GenBank/DDBJ whole genome shotgun (WGS) entry which is preliminary data.</text>
</comment>
<evidence type="ECO:0000256" key="1">
    <source>
        <dbReference type="SAM" id="Phobius"/>
    </source>
</evidence>
<dbReference type="STRING" id="336988.NT96_08620"/>
<evidence type="ECO:0008006" key="4">
    <source>
        <dbReference type="Google" id="ProtNLM"/>
    </source>
</evidence>
<dbReference type="AlphaFoldDB" id="G9WHW8"/>
<dbReference type="RefSeq" id="WP_007745416.1">
    <property type="nucleotide sequence ID" value="NZ_CM001398.1"/>
</dbReference>
<keyword evidence="1" id="KW-0812">Transmembrane</keyword>
<evidence type="ECO:0000313" key="3">
    <source>
        <dbReference type="Proteomes" id="UP000004959"/>
    </source>
</evidence>
<dbReference type="HOGENOM" id="CLU_182189_1_0_9"/>
<dbReference type="Pfam" id="PF13061">
    <property type="entry name" value="DUF3923"/>
    <property type="match status" value="1"/>
</dbReference>